<organism evidence="2 3">
    <name type="scientific">Castilleja foliolosa</name>
    <dbReference type="NCBI Taxonomy" id="1961234"/>
    <lineage>
        <taxon>Eukaryota</taxon>
        <taxon>Viridiplantae</taxon>
        <taxon>Streptophyta</taxon>
        <taxon>Embryophyta</taxon>
        <taxon>Tracheophyta</taxon>
        <taxon>Spermatophyta</taxon>
        <taxon>Magnoliopsida</taxon>
        <taxon>eudicotyledons</taxon>
        <taxon>Gunneridae</taxon>
        <taxon>Pentapetalae</taxon>
        <taxon>asterids</taxon>
        <taxon>lamiids</taxon>
        <taxon>Lamiales</taxon>
        <taxon>Orobanchaceae</taxon>
        <taxon>Pedicularideae</taxon>
        <taxon>Castillejinae</taxon>
        <taxon>Castilleja</taxon>
    </lineage>
</organism>
<sequence length="242" mass="28341">MNNGYGESNGHFQPQIREHVPINGYGDNHSHQFQTQNHHRHVRMNGYVNNYSHQFQTQNHQHVTMNGYRDHSHQLQPQNRFDQQVVPNYSAEASPSFIQLYGQNSNLGCMMPSYDQHYYLHEQQQQAPGWVYRQQGDIQNVFWGHNGNDFQQQYPDDESRTKRRRLQHGEFQHDHNQGGHNENNVEQDPHGINSNYVAIDEGLIRENPDDQQQGDLQQGNNNNNIGNNFEQDTDDIISHLCD</sequence>
<feature type="region of interest" description="Disordered" evidence="1">
    <location>
        <begin position="171"/>
        <end position="192"/>
    </location>
</feature>
<dbReference type="AlphaFoldDB" id="A0ABD3BUG1"/>
<dbReference type="EMBL" id="JAVIJP010000066">
    <property type="protein sequence ID" value="KAL3620350.1"/>
    <property type="molecule type" value="Genomic_DNA"/>
</dbReference>
<protein>
    <submittedName>
        <fullName evidence="2">Uncharacterized protein</fullName>
    </submittedName>
</protein>
<name>A0ABD3BUG1_9LAMI</name>
<feature type="compositionally biased region" description="Low complexity" evidence="1">
    <location>
        <begin position="210"/>
        <end position="228"/>
    </location>
</feature>
<reference evidence="3" key="1">
    <citation type="journal article" date="2024" name="IScience">
        <title>Strigolactones Initiate the Formation of Haustorium-like Structures in Castilleja.</title>
        <authorList>
            <person name="Buerger M."/>
            <person name="Peterson D."/>
            <person name="Chory J."/>
        </authorList>
    </citation>
    <scope>NUCLEOTIDE SEQUENCE [LARGE SCALE GENOMIC DNA]</scope>
</reference>
<keyword evidence="3" id="KW-1185">Reference proteome</keyword>
<dbReference type="Proteomes" id="UP001632038">
    <property type="component" value="Unassembled WGS sequence"/>
</dbReference>
<proteinExistence type="predicted"/>
<comment type="caution">
    <text evidence="2">The sequence shown here is derived from an EMBL/GenBank/DDBJ whole genome shotgun (WGS) entry which is preliminary data.</text>
</comment>
<feature type="compositionally biased region" description="Polar residues" evidence="1">
    <location>
        <begin position="178"/>
        <end position="192"/>
    </location>
</feature>
<evidence type="ECO:0000313" key="2">
    <source>
        <dbReference type="EMBL" id="KAL3620350.1"/>
    </source>
</evidence>
<accession>A0ABD3BUG1</accession>
<gene>
    <name evidence="2" type="ORF">CASFOL_035262</name>
</gene>
<evidence type="ECO:0000313" key="3">
    <source>
        <dbReference type="Proteomes" id="UP001632038"/>
    </source>
</evidence>
<feature type="region of interest" description="Disordered" evidence="1">
    <location>
        <begin position="207"/>
        <end position="242"/>
    </location>
</feature>
<feature type="region of interest" description="Disordered" evidence="1">
    <location>
        <begin position="143"/>
        <end position="162"/>
    </location>
</feature>
<evidence type="ECO:0000256" key="1">
    <source>
        <dbReference type="SAM" id="MobiDB-lite"/>
    </source>
</evidence>